<dbReference type="GO" id="GO:0061136">
    <property type="term" value="P:regulation of proteasomal protein catabolic process"/>
    <property type="evidence" value="ECO:0007669"/>
    <property type="project" value="TreeGrafter"/>
</dbReference>
<evidence type="ECO:0000259" key="9">
    <source>
        <dbReference type="PROSITE" id="PS50235"/>
    </source>
</evidence>
<evidence type="ECO:0000313" key="10">
    <source>
        <dbReference type="EMBL" id="KAF3008641.1"/>
    </source>
</evidence>
<dbReference type="PANTHER" id="PTHR43982">
    <property type="entry name" value="UBIQUITIN CARBOXYL-TERMINAL HYDROLASE"/>
    <property type="match status" value="1"/>
</dbReference>
<dbReference type="PROSITE" id="PS50235">
    <property type="entry name" value="USP_3"/>
    <property type="match status" value="1"/>
</dbReference>
<feature type="region of interest" description="Disordered" evidence="7">
    <location>
        <begin position="399"/>
        <end position="447"/>
    </location>
</feature>
<keyword evidence="11" id="KW-1185">Reference proteome</keyword>
<feature type="compositionally biased region" description="Basic and acidic residues" evidence="7">
    <location>
        <begin position="1006"/>
        <end position="1027"/>
    </location>
</feature>
<feature type="compositionally biased region" description="Basic and acidic residues" evidence="7">
    <location>
        <begin position="421"/>
        <end position="437"/>
    </location>
</feature>
<feature type="region of interest" description="Disordered" evidence="7">
    <location>
        <begin position="833"/>
        <end position="898"/>
    </location>
</feature>
<dbReference type="PROSITE" id="PS50053">
    <property type="entry name" value="UBIQUITIN_2"/>
    <property type="match status" value="1"/>
</dbReference>
<protein>
    <recommendedName>
        <fullName evidence="2">ubiquitinyl hydrolase 1</fullName>
        <ecNumber evidence="2">3.4.19.12</ecNumber>
    </recommendedName>
</protein>
<dbReference type="PANTHER" id="PTHR43982:SF1">
    <property type="entry name" value="UBIQUITIN CARBOXYL-TERMINAL HYDROLASE 14"/>
    <property type="match status" value="1"/>
</dbReference>
<dbReference type="CDD" id="cd21789">
    <property type="entry name" value="Rad21_Rec8_M_SpRec8p-like"/>
    <property type="match status" value="1"/>
</dbReference>
<feature type="compositionally biased region" description="Basic and acidic residues" evidence="7">
    <location>
        <begin position="1315"/>
        <end position="1327"/>
    </location>
</feature>
<feature type="region of interest" description="Disordered" evidence="7">
    <location>
        <begin position="803"/>
        <end position="822"/>
    </location>
</feature>
<gene>
    <name evidence="10" type="primary">UBP6</name>
    <name evidence="10" type="ORF">E8E13_008535</name>
</gene>
<sequence>MASIPVIVKHQGKKHEVEVDTTSNGETFKYQLFSITGVEPERQKILVKGGQLKDDADMSKLGLKSGQTIMMMGTPSGDNTNVIEKPKEKIKFLEDMDEAEAAQLEGATPAGLQNLGNTCYMNSTLQVLRSVPELQEELLRYSDSGAGSSSSANALRQLGLGGLGASTDLTGSLRDLFKQMGETQQGFPPLMFLNALRTAFPQFAQKSKDGNGYAQQDAEEAWSQIVAQLRQKLQIKNESDAEKKQDVSWIDKYMSGRFESVMECDEPAAKEAGEEPVTSEDTFFKLNCHINVETNHLRDGLAAGLKEQIEKRSEALDRNAVYTKTSKIARLPVHLPVHFVRFDWRRDTNKKAKIMRKVTFPDELDAIEFCTDTLKKQLIPIRDKIRDVRKEELDVERARKRQRRMKAGEENDTDPLAQKEPLQKKKEAADKKEEANKPAEPAEEIEYKTDAQIEAERAASILAAKKEVLSLVKPELAADDGANQTGLYELRGVITHQGASADSGHYTSFVKKQGAKDPVTGKRKAEDGKWWWFNDDKVSEVDAERIQTLAGGGQSHSALILLYRAVPLPTVDEDVEIHEVLTNRKYGVATVWLVATLGAKSSLKKITRKQMLDVDVAKACNTIIDPVAPMALRLQGNLLYGVSRVYLQQCGYVLADAQSAHNTMMLMLRSVQNYALDPDAGKARREQLILQDDPSFLPEFALPPPDFLTSLHPGLSIEMPRSGNSQSLTPFGTQRSSQSSHVGELGLVLPSSTPDRTVGGGLEGDNGIRGNIEMLDVDNMLQLDDPDFAFGEDGDIIEFTPGPRSAPAPATPAAAGRAPVHSDADAIARVRREHEEGQQRGDQLATGEPMDLDLPTYGEDMPRPEGSPTAVGRDPSERPQVIGSSSSIAAPMRRKKRAARVLPKDTLLELRNKKLLSWKSDYLKNMKDAAKSKIKHYIQQRAKKNAEQYVWGHGIGGLGRDPIVARGPLSHFIGDNLFQLFTGMSRTAKVTSKRHRDSGIDEATQEEARRKRQKIEETEGHVGRAGDDEGLLTIGGDEEVEIPREAVSALDDQQLFSAMPWNISASKRGSSAIPLSGRVTMTSDQGKQGSRAGSRMVSASPLLRRSTGHPGDFEALQSLDSDSLGGEEVPYAVLTSDPVQADEDTMQPSLRVREALSAEGRNFFAFLAEAITEKRERLLLDKADVADGEIAEVNKLTFEELLPPPETSRMVACQGFMMLLTLGTKGMLDVQQPVAFNDITLHLTEKTKVLRVAEGKNDDDGSSQKDQEVEVISVQDGADEDESSTTLAGSDIKMPELDDHHFQEQMAAVHATAGGDDHDQDSLYDTH</sequence>
<feature type="region of interest" description="Disordered" evidence="7">
    <location>
        <begin position="1076"/>
        <end position="1097"/>
    </location>
</feature>
<dbReference type="SUPFAM" id="SSF54236">
    <property type="entry name" value="Ubiquitin-like"/>
    <property type="match status" value="1"/>
</dbReference>
<dbReference type="Pfam" id="PF04824">
    <property type="entry name" value="Rad21_Rec8"/>
    <property type="match status" value="1"/>
</dbReference>
<dbReference type="InterPro" id="IPR028889">
    <property type="entry name" value="USP"/>
</dbReference>
<evidence type="ECO:0000259" key="8">
    <source>
        <dbReference type="PROSITE" id="PS50053"/>
    </source>
</evidence>
<dbReference type="GO" id="GO:0070628">
    <property type="term" value="F:proteasome binding"/>
    <property type="evidence" value="ECO:0007669"/>
    <property type="project" value="TreeGrafter"/>
</dbReference>
<evidence type="ECO:0000256" key="5">
    <source>
        <dbReference type="ARBA" id="ARBA00022801"/>
    </source>
</evidence>
<dbReference type="Proteomes" id="UP000801428">
    <property type="component" value="Unassembled WGS sequence"/>
</dbReference>
<dbReference type="CDD" id="cd16104">
    <property type="entry name" value="Ubl_USP14_like"/>
    <property type="match status" value="1"/>
</dbReference>
<evidence type="ECO:0000256" key="7">
    <source>
        <dbReference type="SAM" id="MobiDB-lite"/>
    </source>
</evidence>
<dbReference type="GO" id="GO:0043161">
    <property type="term" value="P:proteasome-mediated ubiquitin-dependent protein catabolic process"/>
    <property type="evidence" value="ECO:0007669"/>
    <property type="project" value="InterPro"/>
</dbReference>
<comment type="caution">
    <text evidence="10">The sequence shown here is derived from an EMBL/GenBank/DDBJ whole genome shotgun (WGS) entry which is preliminary data.</text>
</comment>
<keyword evidence="3" id="KW-0645">Protease</keyword>
<dbReference type="GO" id="GO:0016579">
    <property type="term" value="P:protein deubiquitination"/>
    <property type="evidence" value="ECO:0007669"/>
    <property type="project" value="InterPro"/>
</dbReference>
<dbReference type="CDD" id="cd02657">
    <property type="entry name" value="Peptidase_C19A"/>
    <property type="match status" value="1"/>
</dbReference>
<keyword evidence="4" id="KW-0833">Ubl conjugation pathway</keyword>
<dbReference type="InterPro" id="IPR001394">
    <property type="entry name" value="Peptidase_C19_UCH"/>
</dbReference>
<dbReference type="PROSITE" id="PS00972">
    <property type="entry name" value="USP_1"/>
    <property type="match status" value="1"/>
</dbReference>
<evidence type="ECO:0000256" key="6">
    <source>
        <dbReference type="ARBA" id="ARBA00022807"/>
    </source>
</evidence>
<evidence type="ECO:0000256" key="4">
    <source>
        <dbReference type="ARBA" id="ARBA00022786"/>
    </source>
</evidence>
<dbReference type="Gene3D" id="3.90.70.10">
    <property type="entry name" value="Cysteine proteinases"/>
    <property type="match status" value="1"/>
</dbReference>
<dbReference type="InterPro" id="IPR000626">
    <property type="entry name" value="Ubiquitin-like_dom"/>
</dbReference>
<reference evidence="10" key="1">
    <citation type="submission" date="2019-04" db="EMBL/GenBank/DDBJ databases">
        <title>Sequencing of skin fungus with MAO and IRED activity.</title>
        <authorList>
            <person name="Marsaioli A.J."/>
            <person name="Bonatto J.M.C."/>
            <person name="Reis Junior O."/>
        </authorList>
    </citation>
    <scope>NUCLEOTIDE SEQUENCE</scope>
    <source>
        <strain evidence="10">30M1</strain>
    </source>
</reference>
<feature type="domain" description="USP" evidence="9">
    <location>
        <begin position="110"/>
        <end position="566"/>
    </location>
</feature>
<evidence type="ECO:0000313" key="11">
    <source>
        <dbReference type="Proteomes" id="UP000801428"/>
    </source>
</evidence>
<dbReference type="InterPro" id="IPR038765">
    <property type="entry name" value="Papain-like_cys_pep_sf"/>
</dbReference>
<feature type="region of interest" description="Disordered" evidence="7">
    <location>
        <begin position="989"/>
        <end position="1032"/>
    </location>
</feature>
<evidence type="ECO:0000256" key="2">
    <source>
        <dbReference type="ARBA" id="ARBA00012759"/>
    </source>
</evidence>
<dbReference type="InterPro" id="IPR044635">
    <property type="entry name" value="UBP14-like"/>
</dbReference>
<dbReference type="SMART" id="SM00213">
    <property type="entry name" value="UBQ"/>
    <property type="match status" value="1"/>
</dbReference>
<dbReference type="GO" id="GO:0004843">
    <property type="term" value="F:cysteine-type deubiquitinase activity"/>
    <property type="evidence" value="ECO:0007669"/>
    <property type="project" value="UniProtKB-EC"/>
</dbReference>
<feature type="region of interest" description="Disordered" evidence="7">
    <location>
        <begin position="1308"/>
        <end position="1327"/>
    </location>
</feature>
<dbReference type="Pfam" id="PF00443">
    <property type="entry name" value="UCH"/>
    <property type="match status" value="1"/>
</dbReference>
<keyword evidence="6" id="KW-0788">Thiol protease</keyword>
<dbReference type="InterPro" id="IPR029071">
    <property type="entry name" value="Ubiquitin-like_domsf"/>
</dbReference>
<organism evidence="10 11">
    <name type="scientific">Curvularia kusanoi</name>
    <name type="common">Cochliobolus kusanoi</name>
    <dbReference type="NCBI Taxonomy" id="90978"/>
    <lineage>
        <taxon>Eukaryota</taxon>
        <taxon>Fungi</taxon>
        <taxon>Dikarya</taxon>
        <taxon>Ascomycota</taxon>
        <taxon>Pezizomycotina</taxon>
        <taxon>Dothideomycetes</taxon>
        <taxon>Pleosporomycetidae</taxon>
        <taxon>Pleosporales</taxon>
        <taxon>Pleosporineae</taxon>
        <taxon>Pleosporaceae</taxon>
        <taxon>Curvularia</taxon>
    </lineage>
</organism>
<proteinExistence type="predicted"/>
<accession>A0A9P4TLE6</accession>
<feature type="domain" description="Ubiquitin-like" evidence="8">
    <location>
        <begin position="4"/>
        <end position="78"/>
    </location>
</feature>
<dbReference type="EMBL" id="SWKU01000003">
    <property type="protein sequence ID" value="KAF3008641.1"/>
    <property type="molecule type" value="Genomic_DNA"/>
</dbReference>
<evidence type="ECO:0000256" key="1">
    <source>
        <dbReference type="ARBA" id="ARBA00000707"/>
    </source>
</evidence>
<name>A0A9P4TLE6_CURKU</name>
<dbReference type="EC" id="3.4.19.12" evidence="2"/>
<feature type="compositionally biased region" description="Polar residues" evidence="7">
    <location>
        <begin position="1079"/>
        <end position="1088"/>
    </location>
</feature>
<dbReference type="OrthoDB" id="333239at2759"/>
<dbReference type="Gene3D" id="3.10.20.90">
    <property type="entry name" value="Phosphatidylinositol 3-kinase Catalytic Subunit, Chain A, domain 1"/>
    <property type="match status" value="1"/>
</dbReference>
<dbReference type="PROSITE" id="PS00973">
    <property type="entry name" value="USP_2"/>
    <property type="match status" value="1"/>
</dbReference>
<comment type="catalytic activity">
    <reaction evidence="1">
        <text>Thiol-dependent hydrolysis of ester, thioester, amide, peptide and isopeptide bonds formed by the C-terminal Gly of ubiquitin (a 76-residue protein attached to proteins as an intracellular targeting signal).</text>
        <dbReference type="EC" id="3.4.19.12"/>
    </reaction>
</comment>
<dbReference type="InterPro" id="IPR018200">
    <property type="entry name" value="USP_CS"/>
</dbReference>
<keyword evidence="5" id="KW-0378">Hydrolase</keyword>
<evidence type="ECO:0000256" key="3">
    <source>
        <dbReference type="ARBA" id="ARBA00022670"/>
    </source>
</evidence>
<dbReference type="InterPro" id="IPR006910">
    <property type="entry name" value="Rad21_Rec8_N"/>
</dbReference>
<dbReference type="SUPFAM" id="SSF54001">
    <property type="entry name" value="Cysteine proteinases"/>
    <property type="match status" value="1"/>
</dbReference>
<dbReference type="Pfam" id="PF04825">
    <property type="entry name" value="Rad21_Rec8_N"/>
    <property type="match status" value="1"/>
</dbReference>
<dbReference type="Pfam" id="PF00240">
    <property type="entry name" value="ubiquitin"/>
    <property type="match status" value="1"/>
</dbReference>
<dbReference type="InterPro" id="IPR006909">
    <property type="entry name" value="Rad21/Rec8_C_eu"/>
</dbReference>